<evidence type="ECO:0000256" key="1">
    <source>
        <dbReference type="SAM" id="MobiDB-lite"/>
    </source>
</evidence>
<reference evidence="2 3" key="1">
    <citation type="submission" date="2020-02" db="EMBL/GenBank/DDBJ databases">
        <authorList>
            <person name="Ferguson B K."/>
        </authorList>
    </citation>
    <scope>NUCLEOTIDE SEQUENCE [LARGE SCALE GENOMIC DNA]</scope>
</reference>
<evidence type="ECO:0000313" key="2">
    <source>
        <dbReference type="EMBL" id="CAA9996935.1"/>
    </source>
</evidence>
<dbReference type="AlphaFoldDB" id="A0A6H5G4G6"/>
<protein>
    <submittedName>
        <fullName evidence="2">Uncharacterized protein</fullName>
    </submittedName>
</protein>
<gene>
    <name evidence="2" type="ORF">NTEN_LOCUS3317</name>
</gene>
<feature type="non-terminal residue" evidence="2">
    <location>
        <position position="57"/>
    </location>
</feature>
<evidence type="ECO:0000313" key="3">
    <source>
        <dbReference type="Proteomes" id="UP000479000"/>
    </source>
</evidence>
<feature type="region of interest" description="Disordered" evidence="1">
    <location>
        <begin position="1"/>
        <end position="21"/>
    </location>
</feature>
<feature type="compositionally biased region" description="Basic and acidic residues" evidence="1">
    <location>
        <begin position="1"/>
        <end position="11"/>
    </location>
</feature>
<sequence length="57" mass="6294">MCRTADGRQTADDGQNGPDRKNSLADWYSSFLVVATQRTGLNSGRAVWESFLVPPLH</sequence>
<proteinExistence type="predicted"/>
<keyword evidence="3" id="KW-1185">Reference proteome</keyword>
<dbReference type="Proteomes" id="UP000479000">
    <property type="component" value="Unassembled WGS sequence"/>
</dbReference>
<organism evidence="2 3">
    <name type="scientific">Nesidiocoris tenuis</name>
    <dbReference type="NCBI Taxonomy" id="355587"/>
    <lineage>
        <taxon>Eukaryota</taxon>
        <taxon>Metazoa</taxon>
        <taxon>Ecdysozoa</taxon>
        <taxon>Arthropoda</taxon>
        <taxon>Hexapoda</taxon>
        <taxon>Insecta</taxon>
        <taxon>Pterygota</taxon>
        <taxon>Neoptera</taxon>
        <taxon>Paraneoptera</taxon>
        <taxon>Hemiptera</taxon>
        <taxon>Heteroptera</taxon>
        <taxon>Panheteroptera</taxon>
        <taxon>Cimicomorpha</taxon>
        <taxon>Miridae</taxon>
        <taxon>Dicyphina</taxon>
        <taxon>Nesidiocoris</taxon>
    </lineage>
</organism>
<name>A0A6H5G4G6_9HEMI</name>
<accession>A0A6H5G4G6</accession>
<dbReference type="EMBL" id="CADCXU010005206">
    <property type="protein sequence ID" value="CAA9996935.1"/>
    <property type="molecule type" value="Genomic_DNA"/>
</dbReference>